<feature type="compositionally biased region" description="Basic and acidic residues" evidence="1">
    <location>
        <begin position="114"/>
        <end position="123"/>
    </location>
</feature>
<dbReference type="EMBL" id="JAUYZG010000018">
    <property type="protein sequence ID" value="KAK2880879.1"/>
    <property type="molecule type" value="Genomic_DNA"/>
</dbReference>
<keyword evidence="3" id="KW-1185">Reference proteome</keyword>
<protein>
    <submittedName>
        <fullName evidence="2">Uncharacterized protein</fullName>
    </submittedName>
</protein>
<organism evidence="2 3">
    <name type="scientific">Cirrhinus molitorella</name>
    <name type="common">mud carp</name>
    <dbReference type="NCBI Taxonomy" id="172907"/>
    <lineage>
        <taxon>Eukaryota</taxon>
        <taxon>Metazoa</taxon>
        <taxon>Chordata</taxon>
        <taxon>Craniata</taxon>
        <taxon>Vertebrata</taxon>
        <taxon>Euteleostomi</taxon>
        <taxon>Actinopterygii</taxon>
        <taxon>Neopterygii</taxon>
        <taxon>Teleostei</taxon>
        <taxon>Ostariophysi</taxon>
        <taxon>Cypriniformes</taxon>
        <taxon>Cyprinidae</taxon>
        <taxon>Labeoninae</taxon>
        <taxon>Labeonini</taxon>
        <taxon>Cirrhinus</taxon>
    </lineage>
</organism>
<feature type="region of interest" description="Disordered" evidence="1">
    <location>
        <begin position="35"/>
        <end position="62"/>
    </location>
</feature>
<feature type="compositionally biased region" description="Basic and acidic residues" evidence="1">
    <location>
        <begin position="35"/>
        <end position="45"/>
    </location>
</feature>
<evidence type="ECO:0000256" key="1">
    <source>
        <dbReference type="SAM" id="MobiDB-lite"/>
    </source>
</evidence>
<dbReference type="AlphaFoldDB" id="A0AA88PFI9"/>
<gene>
    <name evidence="2" type="ORF">Q8A67_018147</name>
</gene>
<sequence>MHKLMGENSVFPPVLQRKPPCFPVLPCQSESHCSEEREAGGRAAREVSNCGLGSRPATQPPSLSNHLRLVLIRLFSLVLYLHGTLGLKLDQSFGLGRESEIDGVNADGFQSLGDVERGEKTGE</sequence>
<reference evidence="2" key="1">
    <citation type="submission" date="2023-08" db="EMBL/GenBank/DDBJ databases">
        <title>Chromosome-level Genome Assembly of mud carp (Cirrhinus molitorella).</title>
        <authorList>
            <person name="Liu H."/>
        </authorList>
    </citation>
    <scope>NUCLEOTIDE SEQUENCE</scope>
    <source>
        <strain evidence="2">Prfri</strain>
        <tissue evidence="2">Muscle</tissue>
    </source>
</reference>
<accession>A0AA88PFI9</accession>
<comment type="caution">
    <text evidence="2">The sequence shown here is derived from an EMBL/GenBank/DDBJ whole genome shotgun (WGS) entry which is preliminary data.</text>
</comment>
<name>A0AA88PFI9_9TELE</name>
<dbReference type="Proteomes" id="UP001187343">
    <property type="component" value="Unassembled WGS sequence"/>
</dbReference>
<evidence type="ECO:0000313" key="3">
    <source>
        <dbReference type="Proteomes" id="UP001187343"/>
    </source>
</evidence>
<feature type="region of interest" description="Disordered" evidence="1">
    <location>
        <begin position="103"/>
        <end position="123"/>
    </location>
</feature>
<evidence type="ECO:0000313" key="2">
    <source>
        <dbReference type="EMBL" id="KAK2880879.1"/>
    </source>
</evidence>
<proteinExistence type="predicted"/>